<organism evidence="1 2">
    <name type="scientific">Govanella unica</name>
    <dbReference type="NCBI Taxonomy" id="2975056"/>
    <lineage>
        <taxon>Bacteria</taxon>
        <taxon>Pseudomonadati</taxon>
        <taxon>Pseudomonadota</taxon>
        <taxon>Alphaproteobacteria</taxon>
        <taxon>Emcibacterales</taxon>
        <taxon>Govanellaceae</taxon>
        <taxon>Govanella</taxon>
    </lineage>
</organism>
<reference evidence="1" key="1">
    <citation type="submission" date="2022-08" db="EMBL/GenBank/DDBJ databases">
        <authorList>
            <person name="Vandamme P."/>
            <person name="Hettiarachchi A."/>
            <person name="Peeters C."/>
            <person name="Cnockaert M."/>
            <person name="Carlier A."/>
        </authorList>
    </citation>
    <scope>NUCLEOTIDE SEQUENCE</scope>
    <source>
        <strain evidence="1">LMG 31809</strain>
    </source>
</reference>
<gene>
    <name evidence="1" type="ORF">NYP16_08525</name>
</gene>
<accession>A0A9X3TYC4</accession>
<name>A0A9X3TYC4_9PROT</name>
<dbReference type="EMBL" id="JANWOI010000003">
    <property type="protein sequence ID" value="MDA5193994.1"/>
    <property type="molecule type" value="Genomic_DNA"/>
</dbReference>
<dbReference type="NCBIfam" id="NF038084">
    <property type="entry name" value="DHCW_cupin"/>
    <property type="match status" value="1"/>
</dbReference>
<evidence type="ECO:0000313" key="2">
    <source>
        <dbReference type="Proteomes" id="UP001141619"/>
    </source>
</evidence>
<proteinExistence type="predicted"/>
<protein>
    <submittedName>
        <fullName evidence="1">DHCW motif cupin fold protein</fullName>
    </submittedName>
</protein>
<comment type="caution">
    <text evidence="1">The sequence shown here is derived from an EMBL/GenBank/DDBJ whole genome shotgun (WGS) entry which is preliminary data.</text>
</comment>
<reference evidence="1" key="2">
    <citation type="journal article" date="2023" name="Syst. Appl. Microbiol.">
        <title>Govania unica gen. nov., sp. nov., a rare biosphere bacterium that represents a novel family in the class Alphaproteobacteria.</title>
        <authorList>
            <person name="Vandamme P."/>
            <person name="Peeters C."/>
            <person name="Hettiarachchi A."/>
            <person name="Cnockaert M."/>
            <person name="Carlier A."/>
        </authorList>
    </citation>
    <scope>NUCLEOTIDE SEQUENCE</scope>
    <source>
        <strain evidence="1">LMG 31809</strain>
    </source>
</reference>
<dbReference type="SUPFAM" id="SSF51182">
    <property type="entry name" value="RmlC-like cupins"/>
    <property type="match status" value="1"/>
</dbReference>
<dbReference type="InterPro" id="IPR011051">
    <property type="entry name" value="RmlC_Cupin_sf"/>
</dbReference>
<dbReference type="InterPro" id="IPR047713">
    <property type="entry name" value="DHCW_cupin"/>
</dbReference>
<keyword evidence="2" id="KW-1185">Reference proteome</keyword>
<dbReference type="AlphaFoldDB" id="A0A9X3TYC4"/>
<dbReference type="InterPro" id="IPR014710">
    <property type="entry name" value="RmlC-like_jellyroll"/>
</dbReference>
<dbReference type="Gene3D" id="2.60.120.10">
    <property type="entry name" value="Jelly Rolls"/>
    <property type="match status" value="1"/>
</dbReference>
<sequence>MKIPHTGLEVIDWDEVPAVRYPGETASADWRSREVPGLRVRRVDYAAGYLADHWCNRGHVIHVLTGTLTVELRDGREFHLKPGMSWIVADHGDAAHRTRTRDGAEVFIVD</sequence>
<dbReference type="Proteomes" id="UP001141619">
    <property type="component" value="Unassembled WGS sequence"/>
</dbReference>
<evidence type="ECO:0000313" key="1">
    <source>
        <dbReference type="EMBL" id="MDA5193994.1"/>
    </source>
</evidence>
<dbReference type="RefSeq" id="WP_274943700.1">
    <property type="nucleotide sequence ID" value="NZ_JANWOI010000003.1"/>
</dbReference>